<dbReference type="AlphaFoldDB" id="A0A3N6M9U8"/>
<proteinExistence type="predicted"/>
<dbReference type="EMBL" id="REFY01000001">
    <property type="protein sequence ID" value="RQG93080.1"/>
    <property type="molecule type" value="Genomic_DNA"/>
</dbReference>
<name>A0A3N6M9U8_9EURY</name>
<evidence type="ECO:0000313" key="2">
    <source>
        <dbReference type="Proteomes" id="UP000273828"/>
    </source>
</evidence>
<dbReference type="Proteomes" id="UP000273828">
    <property type="component" value="Unassembled WGS sequence"/>
</dbReference>
<sequence length="139" mass="15039">MPPVDFRQSQSDIDSGHPAIHCNECQSALQSDSQQAVSFLLLDQLTIPIVSCDDHLERFASVCGLTTEDTATLLDHRPAGGICCPGCRLARYNAAQPMVPVEEGAIVAMACPTHQTEIVQRFHTGLETQHHLSSDVSSL</sequence>
<evidence type="ECO:0000313" key="1">
    <source>
        <dbReference type="EMBL" id="RQG93080.1"/>
    </source>
</evidence>
<gene>
    <name evidence="1" type="ORF">EA462_02420</name>
</gene>
<reference evidence="1 2" key="1">
    <citation type="submission" date="2018-10" db="EMBL/GenBank/DDBJ databases">
        <title>Natrarchaeobius chitinivorans gen. nov., sp. nov., and Natrarchaeobius haloalkaliphilus sp. nov., alkaliphilic, chitin-utilizing haloarchaea from hypersaline alkaline lakes.</title>
        <authorList>
            <person name="Sorokin D.Y."/>
            <person name="Elcheninov A.G."/>
            <person name="Kostrikina N.A."/>
            <person name="Bale N.J."/>
            <person name="Sinninghe Damste J.S."/>
            <person name="Khijniak T.V."/>
            <person name="Kublanov I.V."/>
            <person name="Toshchakov S.V."/>
        </authorList>
    </citation>
    <scope>NUCLEOTIDE SEQUENCE [LARGE SCALE GENOMIC DNA]</scope>
    <source>
        <strain evidence="1 2">AArcht-Sl</strain>
    </source>
</reference>
<protein>
    <submittedName>
        <fullName evidence="1">Uncharacterized protein</fullName>
    </submittedName>
</protein>
<accession>A0A3N6M9U8</accession>
<organism evidence="1 2">
    <name type="scientific">Natrarchaeobius halalkaliphilus</name>
    <dbReference type="NCBI Taxonomy" id="1679091"/>
    <lineage>
        <taxon>Archaea</taxon>
        <taxon>Methanobacteriati</taxon>
        <taxon>Methanobacteriota</taxon>
        <taxon>Stenosarchaea group</taxon>
        <taxon>Halobacteria</taxon>
        <taxon>Halobacteriales</taxon>
        <taxon>Natrialbaceae</taxon>
        <taxon>Natrarchaeobius</taxon>
    </lineage>
</organism>
<keyword evidence="2" id="KW-1185">Reference proteome</keyword>
<comment type="caution">
    <text evidence="1">The sequence shown here is derived from an EMBL/GenBank/DDBJ whole genome shotgun (WGS) entry which is preliminary data.</text>
</comment>